<dbReference type="Proteomes" id="UP000182107">
    <property type="component" value="Unassembled WGS sequence"/>
</dbReference>
<dbReference type="Gene3D" id="3.40.190.10">
    <property type="entry name" value="Periplasmic binding protein-like II"/>
    <property type="match status" value="2"/>
</dbReference>
<dbReference type="EMBL" id="FNKE01000001">
    <property type="protein sequence ID" value="SDQ07711.1"/>
    <property type="molecule type" value="Genomic_DNA"/>
</dbReference>
<organism evidence="3 6">
    <name type="scientific">Streptococcus equinus</name>
    <name type="common">Streptococcus bovis</name>
    <dbReference type="NCBI Taxonomy" id="1335"/>
    <lineage>
        <taxon>Bacteria</taxon>
        <taxon>Bacillati</taxon>
        <taxon>Bacillota</taxon>
        <taxon>Bacilli</taxon>
        <taxon>Lactobacillales</taxon>
        <taxon>Streptococcaceae</taxon>
        <taxon>Streptococcus</taxon>
    </lineage>
</organism>
<dbReference type="Pfam" id="PF00497">
    <property type="entry name" value="SBP_bac_3"/>
    <property type="match status" value="1"/>
</dbReference>
<evidence type="ECO:0000313" key="4">
    <source>
        <dbReference type="EMBL" id="SDW24314.1"/>
    </source>
</evidence>
<feature type="domain" description="Solute-binding protein family 3/N-terminal" evidence="2">
    <location>
        <begin position="49"/>
        <end position="277"/>
    </location>
</feature>
<dbReference type="Proteomes" id="UP000182870">
    <property type="component" value="Unassembled WGS sequence"/>
</dbReference>
<evidence type="ECO:0000313" key="3">
    <source>
        <dbReference type="EMBL" id="SDQ07711.1"/>
    </source>
</evidence>
<dbReference type="PANTHER" id="PTHR35936:SF18">
    <property type="entry name" value="L-CYSTINE-BINDING PROTEIN TCYJ"/>
    <property type="match status" value="1"/>
</dbReference>
<dbReference type="AlphaFoldDB" id="A0A1H0XY15"/>
<keyword evidence="1" id="KW-0732">Signal</keyword>
<protein>
    <submittedName>
        <fullName evidence="3">Amino acid ABC transporter substrate-binding protein, PAAT family</fullName>
    </submittedName>
</protein>
<dbReference type="InterPro" id="IPR001638">
    <property type="entry name" value="Solute-binding_3/MltF_N"/>
</dbReference>
<evidence type="ECO:0000313" key="6">
    <source>
        <dbReference type="Proteomes" id="UP000182870"/>
    </source>
</evidence>
<sequence length="280" mass="31264">MSKKKNQWNLKKTLASLAVLAFVGGALYYGLSGTEAKSDDSGNNPDAKTVIVGTGANFRPFVYQDGDGKDTGYEIALIQAIDKKLPEYKFKVDHYEFSNLFPALKNKKIDIIANQIESNDERRSEYDFSETGYTNYDLHIQSLTGGYESLDDLKGKKVYAIAGGNAPALLEAYLEEHPGAFEIVYGSWSDQVLLQNFKNGTVDATLATKYTVNFTNKQLGSDYKVSKTAINESSTYYLFRKNDKEEAKLNKAVSRVLKEFKEDGTLKNLSEEYLGGDYTK</sequence>
<name>A0A1H0XY15_STREI</name>
<dbReference type="PANTHER" id="PTHR35936">
    <property type="entry name" value="MEMBRANE-BOUND LYTIC MUREIN TRANSGLYCOSYLASE F"/>
    <property type="match status" value="1"/>
</dbReference>
<dbReference type="SMART" id="SM00062">
    <property type="entry name" value="PBPb"/>
    <property type="match status" value="1"/>
</dbReference>
<dbReference type="SUPFAM" id="SSF53850">
    <property type="entry name" value="Periplasmic binding protein-like II"/>
    <property type="match status" value="1"/>
</dbReference>
<gene>
    <name evidence="3" type="ORF">SAMN05216392_0279</name>
    <name evidence="4" type="ORF">SAMN05216415_0298</name>
</gene>
<reference evidence="3 6" key="2">
    <citation type="submission" date="2016-10" db="EMBL/GenBank/DDBJ databases">
        <authorList>
            <person name="de Groot N.N."/>
        </authorList>
    </citation>
    <scope>NUCLEOTIDE SEQUENCE [LARGE SCALE GENOMIC DNA]</scope>
    <source>
        <strain evidence="3 6">Sb05</strain>
    </source>
</reference>
<accession>A0A1H0XY15</accession>
<proteinExistence type="predicted"/>
<dbReference type="RefSeq" id="WP_074559794.1">
    <property type="nucleotide sequence ID" value="NZ_CP185949.1"/>
</dbReference>
<dbReference type="EMBL" id="FNMW01000001">
    <property type="protein sequence ID" value="SDW24314.1"/>
    <property type="molecule type" value="Genomic_DNA"/>
</dbReference>
<evidence type="ECO:0000259" key="2">
    <source>
        <dbReference type="SMART" id="SM00062"/>
    </source>
</evidence>
<evidence type="ECO:0000256" key="1">
    <source>
        <dbReference type="ARBA" id="ARBA00022729"/>
    </source>
</evidence>
<dbReference type="OrthoDB" id="8613538at2"/>
<reference evidence="4 5" key="1">
    <citation type="submission" date="2016-10" db="EMBL/GenBank/DDBJ databases">
        <authorList>
            <person name="Varghese N."/>
            <person name="Submissions S."/>
        </authorList>
    </citation>
    <scope>NUCLEOTIDE SEQUENCE [LARGE SCALE GENOMIC DNA]</scope>
    <source>
        <strain evidence="4 5">Sb17</strain>
    </source>
</reference>
<evidence type="ECO:0000313" key="5">
    <source>
        <dbReference type="Proteomes" id="UP000182107"/>
    </source>
</evidence>